<proteinExistence type="predicted"/>
<dbReference type="AlphaFoldDB" id="A0A9W6QWW3"/>
<feature type="region of interest" description="Disordered" evidence="1">
    <location>
        <begin position="154"/>
        <end position="226"/>
    </location>
</feature>
<feature type="compositionally biased region" description="Basic and acidic residues" evidence="1">
    <location>
        <begin position="186"/>
        <end position="199"/>
    </location>
</feature>
<feature type="domain" description="HNH nuclease" evidence="2">
    <location>
        <begin position="228"/>
        <end position="289"/>
    </location>
</feature>
<dbReference type="Pfam" id="PF01844">
    <property type="entry name" value="HNH"/>
    <property type="match status" value="1"/>
</dbReference>
<evidence type="ECO:0000313" key="3">
    <source>
        <dbReference type="EMBL" id="GLY64186.1"/>
    </source>
</evidence>
<dbReference type="InterPro" id="IPR003615">
    <property type="entry name" value="HNH_nuc"/>
</dbReference>
<keyword evidence="4" id="KW-1185">Reference proteome</keyword>
<evidence type="ECO:0000256" key="1">
    <source>
        <dbReference type="SAM" id="MobiDB-lite"/>
    </source>
</evidence>
<gene>
    <name evidence="3" type="ORF">Atai01_08050</name>
</gene>
<accession>A0A9W6QWW3</accession>
<dbReference type="GO" id="GO:0003676">
    <property type="term" value="F:nucleic acid binding"/>
    <property type="evidence" value="ECO:0007669"/>
    <property type="project" value="InterPro"/>
</dbReference>
<dbReference type="SMART" id="SM00507">
    <property type="entry name" value="HNHc"/>
    <property type="match status" value="1"/>
</dbReference>
<dbReference type="EMBL" id="BSTI01000002">
    <property type="protein sequence ID" value="GLY64186.1"/>
    <property type="molecule type" value="Genomic_DNA"/>
</dbReference>
<dbReference type="Proteomes" id="UP001165136">
    <property type="component" value="Unassembled WGS sequence"/>
</dbReference>
<dbReference type="Pfam" id="PF26348">
    <property type="entry name" value="SRA_ScoMcrA"/>
    <property type="match status" value="1"/>
</dbReference>
<evidence type="ECO:0000259" key="2">
    <source>
        <dbReference type="SMART" id="SM00507"/>
    </source>
</evidence>
<reference evidence="3" key="1">
    <citation type="submission" date="2023-03" db="EMBL/GenBank/DDBJ databases">
        <title>Amycolatopsis taiwanensis NBRC 103393.</title>
        <authorList>
            <person name="Ichikawa N."/>
            <person name="Sato H."/>
            <person name="Tonouchi N."/>
        </authorList>
    </citation>
    <scope>NUCLEOTIDE SEQUENCE</scope>
    <source>
        <strain evidence="3">NBRC 103393</strain>
    </source>
</reference>
<dbReference type="RefSeq" id="WP_285485909.1">
    <property type="nucleotide sequence ID" value="NZ_BSTI01000002.1"/>
</dbReference>
<dbReference type="InterPro" id="IPR002711">
    <property type="entry name" value="HNH"/>
</dbReference>
<dbReference type="InterPro" id="IPR058712">
    <property type="entry name" value="SRA_ScoMcrA"/>
</dbReference>
<dbReference type="GO" id="GO:0004519">
    <property type="term" value="F:endonuclease activity"/>
    <property type="evidence" value="ECO:0007669"/>
    <property type="project" value="InterPro"/>
</dbReference>
<dbReference type="CDD" id="cd00085">
    <property type="entry name" value="HNHc"/>
    <property type="match status" value="1"/>
</dbReference>
<comment type="caution">
    <text evidence="3">The sequence shown here is derived from an EMBL/GenBank/DDBJ whole genome shotgun (WGS) entry which is preliminary data.</text>
</comment>
<dbReference type="GO" id="GO:0008270">
    <property type="term" value="F:zinc ion binding"/>
    <property type="evidence" value="ECO:0007669"/>
    <property type="project" value="InterPro"/>
</dbReference>
<name>A0A9W6QWW3_9PSEU</name>
<organism evidence="3 4">
    <name type="scientific">Amycolatopsis taiwanensis</name>
    <dbReference type="NCBI Taxonomy" id="342230"/>
    <lineage>
        <taxon>Bacteria</taxon>
        <taxon>Bacillati</taxon>
        <taxon>Actinomycetota</taxon>
        <taxon>Actinomycetes</taxon>
        <taxon>Pseudonocardiales</taxon>
        <taxon>Pseudonocardiaceae</taxon>
        <taxon>Amycolatopsis</taxon>
    </lineage>
</organism>
<dbReference type="Gene3D" id="1.10.30.50">
    <property type="match status" value="1"/>
</dbReference>
<evidence type="ECO:0000313" key="4">
    <source>
        <dbReference type="Proteomes" id="UP001165136"/>
    </source>
</evidence>
<sequence>MVLRELTSRVAVVTRARIDPPKRGDEYANRTEIAERFGGSKVPGIMRFPGNDIVNAFSDENGPYADEPPDPVQPFEYRGEGRKGNQTLIRGNKMLDEARQHRRAVRFWYRPAGGKFTFVTWVAVLDRAQEWAPDDDQKQRLEYTFLFMSVPGPDPGTWPRSVLQRINDGPISDEPPPPLPDETETADTRKRSRSYREYVDALGPEPGKNPTQPAPSKGARNNYRRDRRARGAVLIRAAGQCENDGCTGMPPDTTADGSAILEVDHVHDLALGGPDHPSQMIALCPNCHAAKTRGRNRGVFRRHLQARAAALHRKALADTDGPETPL</sequence>
<protein>
    <recommendedName>
        <fullName evidence="2">HNH nuclease domain-containing protein</fullName>
    </recommendedName>
</protein>